<protein>
    <submittedName>
        <fullName evidence="1">Uncharacterized protein</fullName>
    </submittedName>
</protein>
<evidence type="ECO:0000313" key="2">
    <source>
        <dbReference type="Proteomes" id="UP000698242"/>
    </source>
</evidence>
<keyword evidence="2" id="KW-1185">Reference proteome</keyword>
<gene>
    <name evidence="1" type="ORF">PMES_01959</name>
</gene>
<dbReference type="EMBL" id="APKE01000022">
    <property type="protein sequence ID" value="KAF0675873.1"/>
    <property type="molecule type" value="Genomic_DNA"/>
</dbReference>
<dbReference type="AlphaFoldDB" id="A0A921NUM5"/>
<dbReference type="Proteomes" id="UP000698242">
    <property type="component" value="Unassembled WGS sequence"/>
</dbReference>
<accession>A0A921NUM5</accession>
<comment type="caution">
    <text evidence="1">The sequence shown here is derived from an EMBL/GenBank/DDBJ whole genome shotgun (WGS) entry which is preliminary data.</text>
</comment>
<proteinExistence type="predicted"/>
<evidence type="ECO:0000313" key="1">
    <source>
        <dbReference type="EMBL" id="KAF0675873.1"/>
    </source>
</evidence>
<name>A0A921NUM5_9RHOB</name>
<feature type="non-terminal residue" evidence="1">
    <location>
        <position position="43"/>
    </location>
</feature>
<sequence>MLLVWHRPARISDTDWRGYGIDNQTLLDADEIRAHVGSGIYAG</sequence>
<reference evidence="1" key="1">
    <citation type="submission" date="2013-03" db="EMBL/GenBank/DDBJ databases">
        <title>Genome Sequence of the Profundibacterium mesophilum strain KAUST100406-0324T from Red Sea, a novel genus in the family Rhodobacteraceae.</title>
        <authorList>
            <person name="Essack M."/>
            <person name="Alam I."/>
            <person name="Lafi F."/>
            <person name="Alawi W."/>
            <person name="Kamanu F."/>
            <person name="Al-Suwailem A."/>
            <person name="Lee O.O."/>
            <person name="Xu Y."/>
            <person name="Bajic V."/>
            <person name="Qian P.-Y."/>
            <person name="Archer J."/>
        </authorList>
    </citation>
    <scope>NUCLEOTIDE SEQUENCE</scope>
    <source>
        <strain evidence="1">KAUST100406-0324</strain>
    </source>
</reference>
<organism evidence="1 2">
    <name type="scientific">Profundibacterium mesophilum KAUST100406-0324</name>
    <dbReference type="NCBI Taxonomy" id="1037889"/>
    <lineage>
        <taxon>Bacteria</taxon>
        <taxon>Pseudomonadati</taxon>
        <taxon>Pseudomonadota</taxon>
        <taxon>Alphaproteobacteria</taxon>
        <taxon>Rhodobacterales</taxon>
        <taxon>Roseobacteraceae</taxon>
        <taxon>Profundibacterium</taxon>
    </lineage>
</organism>